<evidence type="ECO:0008006" key="4">
    <source>
        <dbReference type="Google" id="ProtNLM"/>
    </source>
</evidence>
<accession>A0ABN1TEK8</accession>
<evidence type="ECO:0000313" key="3">
    <source>
        <dbReference type="Proteomes" id="UP001499987"/>
    </source>
</evidence>
<dbReference type="EMBL" id="BAAALD010000015">
    <property type="protein sequence ID" value="GAA1079494.1"/>
    <property type="molecule type" value="Genomic_DNA"/>
</dbReference>
<evidence type="ECO:0000256" key="1">
    <source>
        <dbReference type="SAM" id="MobiDB-lite"/>
    </source>
</evidence>
<protein>
    <recommendedName>
        <fullName evidence="4">Polymer-forming cytoskeletal protein</fullName>
    </recommendedName>
</protein>
<reference evidence="2 3" key="1">
    <citation type="journal article" date="2019" name="Int. J. Syst. Evol. Microbiol.">
        <title>The Global Catalogue of Microorganisms (GCM) 10K type strain sequencing project: providing services to taxonomists for standard genome sequencing and annotation.</title>
        <authorList>
            <consortium name="The Broad Institute Genomics Platform"/>
            <consortium name="The Broad Institute Genome Sequencing Center for Infectious Disease"/>
            <person name="Wu L."/>
            <person name="Ma J."/>
        </authorList>
    </citation>
    <scope>NUCLEOTIDE SEQUENCE [LARGE SCALE GENOMIC DNA]</scope>
    <source>
        <strain evidence="2 3">JCM 13002</strain>
    </source>
</reference>
<dbReference type="RefSeq" id="WP_344623370.1">
    <property type="nucleotide sequence ID" value="NZ_BAAALD010000015.1"/>
</dbReference>
<sequence>MLFRQLTTAWESLPWEEAVERHPFLGGPDLEFDGLFSEEPAHVLVHDGDVVVPGGVAVGCGIDDVGEREDVEAVHVIDGNLTVEGSLHFSNSGYYPTLCVTGTVTAENLLCESECVLYVAGALRVENLLVTSLYEAGLLSVEGPSSVGTWLQLESRETLTRLGSGAAERPTEVPVLRLDDGTGAEAVAALLLPEFFDGDRLDRRRLAAAAVAGRPLTSRPEQAVRPDRSGPRPLPR</sequence>
<name>A0ABN1TEK8_9ACTN</name>
<dbReference type="Proteomes" id="UP001499987">
    <property type="component" value="Unassembled WGS sequence"/>
</dbReference>
<proteinExistence type="predicted"/>
<evidence type="ECO:0000313" key="2">
    <source>
        <dbReference type="EMBL" id="GAA1079494.1"/>
    </source>
</evidence>
<comment type="caution">
    <text evidence="2">The sequence shown here is derived from an EMBL/GenBank/DDBJ whole genome shotgun (WGS) entry which is preliminary data.</text>
</comment>
<keyword evidence="3" id="KW-1185">Reference proteome</keyword>
<gene>
    <name evidence="2" type="ORF">GCM10009663_22290</name>
</gene>
<organism evidence="2 3">
    <name type="scientific">Kitasatospora arboriphila</name>
    <dbReference type="NCBI Taxonomy" id="258052"/>
    <lineage>
        <taxon>Bacteria</taxon>
        <taxon>Bacillati</taxon>
        <taxon>Actinomycetota</taxon>
        <taxon>Actinomycetes</taxon>
        <taxon>Kitasatosporales</taxon>
        <taxon>Streptomycetaceae</taxon>
        <taxon>Kitasatospora</taxon>
    </lineage>
</organism>
<feature type="region of interest" description="Disordered" evidence="1">
    <location>
        <begin position="212"/>
        <end position="236"/>
    </location>
</feature>